<comment type="similarity">
    <text evidence="1 4">Belongs to the 5-formyltetrahydrofolate cyclo-ligase family.</text>
</comment>
<keyword evidence="6" id="KW-1185">Reference proteome</keyword>
<reference evidence="5 6" key="1">
    <citation type="journal article" date="2023" name="Microbiol. Spectr.">
        <title>Symbiosis of Carpenter Bees with Uncharacterized Lactic Acid Bacteria Showing NAD Auxotrophy.</title>
        <authorList>
            <person name="Kawasaki S."/>
            <person name="Ozawa K."/>
            <person name="Mori T."/>
            <person name="Yamamoto A."/>
            <person name="Ito M."/>
            <person name="Ohkuma M."/>
            <person name="Sakamoto M."/>
            <person name="Matsutani M."/>
        </authorList>
    </citation>
    <scope>NUCLEOTIDE SEQUENCE [LARGE SCALE GENOMIC DNA]</scope>
    <source>
        <strain evidence="5 6">Kim32-2</strain>
    </source>
</reference>
<dbReference type="Pfam" id="PF01812">
    <property type="entry name" value="5-FTHF_cyc-lig"/>
    <property type="match status" value="1"/>
</dbReference>
<dbReference type="RefSeq" id="WP_317636971.1">
    <property type="nucleotide sequence ID" value="NZ_AP026803.1"/>
</dbReference>
<protein>
    <recommendedName>
        <fullName evidence="4">5-formyltetrahydrofolate cyclo-ligase</fullName>
        <ecNumber evidence="4">6.3.3.2</ecNumber>
    </recommendedName>
</protein>
<accession>A0ABM8BHH3</accession>
<dbReference type="PANTHER" id="PTHR23407:SF1">
    <property type="entry name" value="5-FORMYLTETRAHYDROFOLATE CYCLO-LIGASE"/>
    <property type="match status" value="1"/>
</dbReference>
<dbReference type="PANTHER" id="PTHR23407">
    <property type="entry name" value="ATPASE INHIBITOR/5-FORMYLTETRAHYDROFOLATE CYCLO-LIGASE"/>
    <property type="match status" value="1"/>
</dbReference>
<keyword evidence="4" id="KW-0479">Metal-binding</keyword>
<dbReference type="InterPro" id="IPR037171">
    <property type="entry name" value="NagB/RpiA_transferase-like"/>
</dbReference>
<evidence type="ECO:0000256" key="1">
    <source>
        <dbReference type="ARBA" id="ARBA00010638"/>
    </source>
</evidence>
<dbReference type="Gene3D" id="3.40.50.10420">
    <property type="entry name" value="NagB/RpiA/CoA transferase-like"/>
    <property type="match status" value="1"/>
</dbReference>
<evidence type="ECO:0000256" key="3">
    <source>
        <dbReference type="ARBA" id="ARBA00022840"/>
    </source>
</evidence>
<proteinExistence type="inferred from homology"/>
<evidence type="ECO:0000313" key="6">
    <source>
        <dbReference type="Proteomes" id="UP001321741"/>
    </source>
</evidence>
<evidence type="ECO:0000256" key="2">
    <source>
        <dbReference type="ARBA" id="ARBA00022741"/>
    </source>
</evidence>
<dbReference type="NCBIfam" id="TIGR02727">
    <property type="entry name" value="MTHFS_bact"/>
    <property type="match status" value="1"/>
</dbReference>
<dbReference type="InterPro" id="IPR024185">
    <property type="entry name" value="FTHF_cligase-like_sf"/>
</dbReference>
<keyword evidence="4" id="KW-0460">Magnesium</keyword>
<organism evidence="5 6">
    <name type="scientific">Lactobacillus xylocopicola</name>
    <dbReference type="NCBI Taxonomy" id="2976676"/>
    <lineage>
        <taxon>Bacteria</taxon>
        <taxon>Bacillati</taxon>
        <taxon>Bacillota</taxon>
        <taxon>Bacilli</taxon>
        <taxon>Lactobacillales</taxon>
        <taxon>Lactobacillaceae</taxon>
        <taxon>Lactobacillus</taxon>
    </lineage>
</organism>
<gene>
    <name evidence="5" type="ORF">KIM322_09800</name>
</gene>
<dbReference type="Proteomes" id="UP001321741">
    <property type="component" value="Chromosome"/>
</dbReference>
<comment type="cofactor">
    <cofactor evidence="4">
        <name>Mg(2+)</name>
        <dbReference type="ChEBI" id="CHEBI:18420"/>
    </cofactor>
</comment>
<evidence type="ECO:0000313" key="5">
    <source>
        <dbReference type="EMBL" id="BDR60719.1"/>
    </source>
</evidence>
<sequence length="190" mass="21085">MDKKKIRQAQITHLTAFAHSAAKKTEDQKLLKQLLNSGLLEGKRTVGVTSSLSYEVDTAGLIAYLWDQGKEVYLARANNNLEHSQDFLYYSYMTKIKQSPFGVTEVADPNAEINNCLDLVLVPGLAFAVDTHQRLGFGGGYYDRFLAKHPNTETVALVNSQMILATASWQPEATDIPVQTIVTTQSILHK</sequence>
<dbReference type="PIRSF" id="PIRSF006806">
    <property type="entry name" value="FTHF_cligase"/>
    <property type="match status" value="1"/>
</dbReference>
<dbReference type="SUPFAM" id="SSF100950">
    <property type="entry name" value="NagB/RpiA/CoA transferase-like"/>
    <property type="match status" value="1"/>
</dbReference>
<name>A0ABM8BHH3_9LACO</name>
<dbReference type="EMBL" id="AP026803">
    <property type="protein sequence ID" value="BDR60719.1"/>
    <property type="molecule type" value="Genomic_DNA"/>
</dbReference>
<keyword evidence="2 4" id="KW-0547">Nucleotide-binding</keyword>
<dbReference type="InterPro" id="IPR002698">
    <property type="entry name" value="FTHF_cligase"/>
</dbReference>
<evidence type="ECO:0000256" key="4">
    <source>
        <dbReference type="RuleBase" id="RU361279"/>
    </source>
</evidence>
<keyword evidence="3 4" id="KW-0067">ATP-binding</keyword>
<dbReference type="EC" id="6.3.3.2" evidence="4"/>
<comment type="catalytic activity">
    <reaction evidence="4">
        <text>(6S)-5-formyl-5,6,7,8-tetrahydrofolate + ATP = (6R)-5,10-methenyltetrahydrofolate + ADP + phosphate</text>
        <dbReference type="Rhea" id="RHEA:10488"/>
        <dbReference type="ChEBI" id="CHEBI:30616"/>
        <dbReference type="ChEBI" id="CHEBI:43474"/>
        <dbReference type="ChEBI" id="CHEBI:57455"/>
        <dbReference type="ChEBI" id="CHEBI:57457"/>
        <dbReference type="ChEBI" id="CHEBI:456216"/>
        <dbReference type="EC" id="6.3.3.2"/>
    </reaction>
</comment>